<evidence type="ECO:0000256" key="1">
    <source>
        <dbReference type="SAM" id="MobiDB-lite"/>
    </source>
</evidence>
<evidence type="ECO:0000313" key="2">
    <source>
        <dbReference type="EMBL" id="NVE95088.1"/>
    </source>
</evidence>
<accession>A0A850HE47</accession>
<feature type="region of interest" description="Disordered" evidence="1">
    <location>
        <begin position="31"/>
        <end position="126"/>
    </location>
</feature>
<name>A0A850HE47_9SPHN</name>
<dbReference type="Proteomes" id="UP000546031">
    <property type="component" value="Unassembled WGS sequence"/>
</dbReference>
<dbReference type="EMBL" id="JABWTA010000001">
    <property type="protein sequence ID" value="NVE95088.1"/>
    <property type="molecule type" value="Genomic_DNA"/>
</dbReference>
<protein>
    <submittedName>
        <fullName evidence="2">Uncharacterized protein</fullName>
    </submittedName>
</protein>
<sequence length="126" mass="13503">MGATMASVVLLVGTEEDGGALVAATDEISRNTSGDQIPARDVGRLPQPAARPARQPSEPVFGDNTFFTDEEELIDDTTGFDPTPDDPQPFDTQPSDAQVFEQQTFDSQPPSGDVTVVESYGQTEIR</sequence>
<feature type="compositionally biased region" description="Low complexity" evidence="1">
    <location>
        <begin position="46"/>
        <end position="56"/>
    </location>
</feature>
<comment type="caution">
    <text evidence="2">The sequence shown here is derived from an EMBL/GenBank/DDBJ whole genome shotgun (WGS) entry which is preliminary data.</text>
</comment>
<dbReference type="AlphaFoldDB" id="A0A850HE47"/>
<reference evidence="2 3" key="1">
    <citation type="submission" date="2020-06" db="EMBL/GenBank/DDBJ databases">
        <title>Altererythrobacter lutimaris sp. nov., a marine bacterium isolated from a tidal flat.</title>
        <authorList>
            <person name="Kim D."/>
            <person name="Yoo Y."/>
            <person name="Kim J.-J."/>
        </authorList>
    </citation>
    <scope>NUCLEOTIDE SEQUENCE [LARGE SCALE GENOMIC DNA]</scope>
    <source>
        <strain evidence="2 3">JGD-16</strain>
    </source>
</reference>
<proteinExistence type="predicted"/>
<feature type="compositionally biased region" description="Polar residues" evidence="1">
    <location>
        <begin position="100"/>
        <end position="110"/>
    </location>
</feature>
<keyword evidence="3" id="KW-1185">Reference proteome</keyword>
<gene>
    <name evidence="2" type="ORF">HUO12_09280</name>
</gene>
<evidence type="ECO:0000313" key="3">
    <source>
        <dbReference type="Proteomes" id="UP000546031"/>
    </source>
</evidence>
<organism evidence="2 3">
    <name type="scientific">Altererythrobacter lutimaris</name>
    <dbReference type="NCBI Taxonomy" id="2743979"/>
    <lineage>
        <taxon>Bacteria</taxon>
        <taxon>Pseudomonadati</taxon>
        <taxon>Pseudomonadota</taxon>
        <taxon>Alphaproteobacteria</taxon>
        <taxon>Sphingomonadales</taxon>
        <taxon>Erythrobacteraceae</taxon>
        <taxon>Altererythrobacter</taxon>
    </lineage>
</organism>